<dbReference type="GO" id="GO:0016020">
    <property type="term" value="C:membrane"/>
    <property type="evidence" value="ECO:0007669"/>
    <property type="project" value="InterPro"/>
</dbReference>
<dbReference type="PROSITE" id="PS00211">
    <property type="entry name" value="ABC_TRANSPORTER_1"/>
    <property type="match status" value="1"/>
</dbReference>
<dbReference type="RefSeq" id="WP_006674717.1">
    <property type="nucleotide sequence ID" value="NZ_AHKH01000002.1"/>
</dbReference>
<name>H3S9M8_9BACL</name>
<proteinExistence type="inferred from homology"/>
<dbReference type="PANTHER" id="PTHR46743:SF2">
    <property type="entry name" value="TEICHOIC ACIDS EXPORT ATP-BINDING PROTEIN TAGH"/>
    <property type="match status" value="1"/>
</dbReference>
<dbReference type="PATRIC" id="fig|1131935.3.peg.194"/>
<dbReference type="Proteomes" id="UP000003900">
    <property type="component" value="Unassembled WGS sequence"/>
</dbReference>
<dbReference type="EMBL" id="AHKH01000002">
    <property type="protein sequence ID" value="EHQ64146.1"/>
    <property type="molecule type" value="Genomic_DNA"/>
</dbReference>
<dbReference type="GO" id="GO:0005524">
    <property type="term" value="F:ATP binding"/>
    <property type="evidence" value="ECO:0007669"/>
    <property type="project" value="UniProtKB-KW"/>
</dbReference>
<evidence type="ECO:0000256" key="3">
    <source>
        <dbReference type="ARBA" id="ARBA00022741"/>
    </source>
</evidence>
<gene>
    <name evidence="7" type="ORF">PDENDC454_01035</name>
</gene>
<organism evidence="7 8">
    <name type="scientific">Paenibacillus dendritiformis C454</name>
    <dbReference type="NCBI Taxonomy" id="1131935"/>
    <lineage>
        <taxon>Bacteria</taxon>
        <taxon>Bacillati</taxon>
        <taxon>Bacillota</taxon>
        <taxon>Bacilli</taxon>
        <taxon>Bacillales</taxon>
        <taxon>Paenibacillaceae</taxon>
        <taxon>Paenibacillus</taxon>
    </lineage>
</organism>
<evidence type="ECO:0000256" key="4">
    <source>
        <dbReference type="ARBA" id="ARBA00022840"/>
    </source>
</evidence>
<dbReference type="Pfam" id="PF00005">
    <property type="entry name" value="ABC_tran"/>
    <property type="match status" value="1"/>
</dbReference>
<protein>
    <submittedName>
        <fullName evidence="7">ABC transporter-like protein</fullName>
    </submittedName>
</protein>
<keyword evidence="2" id="KW-0813">Transport</keyword>
<dbReference type="SUPFAM" id="SSF52540">
    <property type="entry name" value="P-loop containing nucleoside triphosphate hydrolases"/>
    <property type="match status" value="1"/>
</dbReference>
<keyword evidence="5" id="KW-1278">Translocase</keyword>
<evidence type="ECO:0000259" key="6">
    <source>
        <dbReference type="PROSITE" id="PS50893"/>
    </source>
</evidence>
<evidence type="ECO:0000256" key="5">
    <source>
        <dbReference type="ARBA" id="ARBA00022967"/>
    </source>
</evidence>
<dbReference type="PROSITE" id="PS50893">
    <property type="entry name" value="ABC_TRANSPORTER_2"/>
    <property type="match status" value="1"/>
</dbReference>
<dbReference type="InterPro" id="IPR027417">
    <property type="entry name" value="P-loop_NTPase"/>
</dbReference>
<evidence type="ECO:0000256" key="2">
    <source>
        <dbReference type="ARBA" id="ARBA00022448"/>
    </source>
</evidence>
<dbReference type="CDD" id="cd03220">
    <property type="entry name" value="ABC_KpsT_Wzt"/>
    <property type="match status" value="1"/>
</dbReference>
<evidence type="ECO:0000313" key="7">
    <source>
        <dbReference type="EMBL" id="EHQ64146.1"/>
    </source>
</evidence>
<dbReference type="OrthoDB" id="9778870at2"/>
<dbReference type="InterPro" id="IPR003439">
    <property type="entry name" value="ABC_transporter-like_ATP-bd"/>
</dbReference>
<dbReference type="InterPro" id="IPR050683">
    <property type="entry name" value="Bact_Polysacc_Export_ATP-bd"/>
</dbReference>
<keyword evidence="4" id="KW-0067">ATP-binding</keyword>
<evidence type="ECO:0000256" key="1">
    <source>
        <dbReference type="ARBA" id="ARBA00005417"/>
    </source>
</evidence>
<dbReference type="InterPro" id="IPR003593">
    <property type="entry name" value="AAA+_ATPase"/>
</dbReference>
<dbReference type="GO" id="GO:0140359">
    <property type="term" value="F:ABC-type transporter activity"/>
    <property type="evidence" value="ECO:0007669"/>
    <property type="project" value="InterPro"/>
</dbReference>
<dbReference type="SMART" id="SM00382">
    <property type="entry name" value="AAA"/>
    <property type="match status" value="1"/>
</dbReference>
<dbReference type="AlphaFoldDB" id="H3S9M8"/>
<dbReference type="Gene3D" id="3.40.50.300">
    <property type="entry name" value="P-loop containing nucleotide triphosphate hydrolases"/>
    <property type="match status" value="1"/>
</dbReference>
<feature type="domain" description="ABC transporter" evidence="6">
    <location>
        <begin position="29"/>
        <end position="242"/>
    </location>
</feature>
<evidence type="ECO:0000313" key="8">
    <source>
        <dbReference type="Proteomes" id="UP000003900"/>
    </source>
</evidence>
<sequence>MNDNTAIEVINVSMRYRLATEKITSMKHFIIKKLKKEITYQDFFALKNIDFSINKGEVFGIIGMNGAGKSTLLKIIAGILKPTSGEVKIKGSIAPLIELGAGFNGELTGMENIYLNGLILGYSKKFLKDKVDEIVEFSELEKFIYTPLKNYSSGMKARLGFSIATIIQPDILIVDEVLSVGDIKFQEKSGDKIREMIENGTTVLFVSHSMDQMKKLCNRVLWLEGGKVENIGESSSVLDLFINKNK</sequence>
<reference evidence="7 8" key="1">
    <citation type="journal article" date="2012" name="J. Bacteriol.">
        <title>Genome Sequence of the Pattern-Forming Social Bacterium Paenibacillus dendritiformis C454 Chiral Morphotype.</title>
        <authorList>
            <person name="Sirota-Madi A."/>
            <person name="Olender T."/>
            <person name="Helman Y."/>
            <person name="Brainis I."/>
            <person name="Finkelshtein A."/>
            <person name="Roth D."/>
            <person name="Hagai E."/>
            <person name="Leshkowitz D."/>
            <person name="Brodsky L."/>
            <person name="Galatenko V."/>
            <person name="Nikolaev V."/>
            <person name="Gutnick D.L."/>
            <person name="Lancet D."/>
            <person name="Ben-Jacob E."/>
        </authorList>
    </citation>
    <scope>NUCLEOTIDE SEQUENCE [LARGE SCALE GENOMIC DNA]</scope>
    <source>
        <strain evidence="7 8">C454</strain>
    </source>
</reference>
<dbReference type="STRING" id="1131935.PDENDC454_01035"/>
<dbReference type="PANTHER" id="PTHR46743">
    <property type="entry name" value="TEICHOIC ACIDS EXPORT ATP-BINDING PROTEIN TAGH"/>
    <property type="match status" value="1"/>
</dbReference>
<accession>H3S9M8</accession>
<comment type="similarity">
    <text evidence="1">Belongs to the ABC transporter superfamily.</text>
</comment>
<dbReference type="InterPro" id="IPR017871">
    <property type="entry name" value="ABC_transporter-like_CS"/>
</dbReference>
<keyword evidence="3" id="KW-0547">Nucleotide-binding</keyword>
<dbReference type="InterPro" id="IPR015860">
    <property type="entry name" value="ABC_transpr_TagH-like"/>
</dbReference>
<comment type="caution">
    <text evidence="7">The sequence shown here is derived from an EMBL/GenBank/DDBJ whole genome shotgun (WGS) entry which is preliminary data.</text>
</comment>
<keyword evidence="8" id="KW-1185">Reference proteome</keyword>
<dbReference type="GO" id="GO:0016887">
    <property type="term" value="F:ATP hydrolysis activity"/>
    <property type="evidence" value="ECO:0007669"/>
    <property type="project" value="InterPro"/>
</dbReference>